<feature type="binding site" evidence="16">
    <location>
        <position position="1272"/>
    </location>
    <ligand>
        <name>ATP</name>
        <dbReference type="ChEBI" id="CHEBI:30616"/>
    </ligand>
</feature>
<evidence type="ECO:0000256" key="1">
    <source>
        <dbReference type="ARBA" id="ARBA00004251"/>
    </source>
</evidence>
<feature type="domain" description="Protein kinase" evidence="19">
    <location>
        <begin position="1509"/>
        <end position="1743"/>
    </location>
</feature>
<feature type="region of interest" description="Disordered" evidence="17">
    <location>
        <begin position="1783"/>
        <end position="1804"/>
    </location>
</feature>
<dbReference type="FunFam" id="3.30.200.20:FF:000168">
    <property type="entry name" value="L-type lectin-domain containing receptor kinase IX.1"/>
    <property type="match status" value="3"/>
</dbReference>
<accession>A0AAQ3UJ29</accession>
<comment type="similarity">
    <text evidence="3">In the C-terminal section; belongs to the protein kinase superfamily. Ser/Thr protein kinase family.</text>
</comment>
<evidence type="ECO:0000256" key="18">
    <source>
        <dbReference type="SAM" id="Phobius"/>
    </source>
</evidence>
<feature type="compositionally biased region" description="Polar residues" evidence="17">
    <location>
        <begin position="1131"/>
        <end position="1148"/>
    </location>
</feature>
<evidence type="ECO:0000256" key="12">
    <source>
        <dbReference type="ARBA" id="ARBA00022989"/>
    </source>
</evidence>
<sequence>MLPGPPPAIYAAGDDGGGGGCNRQCNTLVVPYPFGFSGDCPIPLTCNATASTALLPHSTVDVLVNSTSSTTVSFNSSTSSSFNSSSSTTLSFNSTTVVLTFNYTILSFNTTASTLLVSVEPSCNRSVLFAMASLAGASYDVSSRTRLFLRGGCRLARMPTGSNCSAYVPSNISSELLRASKKCGGGGTESSWACVSLQPPPPPPNAVAVYSGQDQFMNWAELQATECDNLLSTAVYGDSSRGQGVPPPLQFGVAELGWWLDGKCANATGSGLCAENAKCQDVVTPSGAWGHRCSCLDGTPGDGFVAGDGCANHNDHGYHQEPQNQKRGRPLAVAAGVPAGAGFILLTIGLSAWILLQRWKRRRGNNAKVAVAVMKTKSKQGLNGGERLFHGKVPVAEADDLEQMETGPQRFCYDELAAATENFSDDRRLGSGGFGSVYRGILTDDGSRRDVAVKRVSETSRQGWKEFVSEVRIISRLRHRNLVQLIGWCHGNGNELLLVYELMPNGSLDGHLHNDSPGSVVLTWPVRYRIALGVGAALLYLHEETEQRVVHRDVKPSNVMLDASFNAKLGDFGLARLIDDGRRSHTTGVAGTFGYMDPECVIAGRASVESDVYSFGVLLLEIACGRRPAVPAAVREEEEDEDFIHLVQWVWDLYGGGSILDAADARLAGEFDGREMVCVMLTGLWCAHPDRSLRPKMWQAVNVLRFEASPPKLPVKMPVATYGPPADCSGQTTTSSTEAATALGGSKRLNLLAVAAGVPAGLILLAVGLSAWFVLQRRNKLRQNNVKVMIKTTAKQGPNGTRFFRGKPVEDDLEQEGIGPQRFSYQELAAATDDFSDDQRLGTGGFGSVYQGFLTDGNRNVAMKRVSETSRQGWNEFVSEVTIIGRLRHRNLVQLIGWCHGSGDELLLVYELMPNGSLDGHLHRQDSNNLTWPVRYRIALGVGAALLTPKQRVVHRDVKPSNVMLDASFTAKLGDFGLARLIDDGRRSHTTGIAGTMGYMDLDCALAGRASVESDVFSFGVLLLEIASGRRPAELVREEDEYFVHLVQWVWDSYGGRSILDAADARLAGEFDGREMATVLLVGLWCAHPDCSLRPTIRQAVNVLRFEAPPLALPAKMPVATYGPPADGHGSRTSSGEVATVSSLSTGRSPERQKHGRSLAVAVGVSAAAFILLTVGLSAWFLLQRRKRRPNYAKVMKTTIAKQALSGARLFRGKTVEDGLEEMETGPQRFCYDVLAAATENFSDARRLGSGGFGSVYRGFLTDGNRDVAVKKVSQTSSQGWKEFASEVRIISRLRHRNLVQLIGWCHEDDDELLIVYELMPNSSLDGYLHGPDPDSLLNWPVRYGVALGVGAALLYLHQEAERRVVHRDVKPSNIMLDASFNAKLGDFGLARLIDDGRRSHTTGVAGTFGYMDPECVLAGRASVESDVFSFGVLLLEIASGRRPAVLVREEDEYFVHLVQWVWDSYGGGSILDAADARLGGEFDGREMACVLLVGLWCAHPDRSLRPTIRQAVNVLRFEAPPPMLPAKMPVATYGPPADGPGSRTSSGEVAAVSSLSTGRQQLTWPVRYGVALGTGAALLYIHEDAEQRVVHRDVKPSNVMLDASFAAKLGDFDLARLIDDGRRSHTTGIAGTFGYMDPECVLTGRASVESDVYSFGVLLLEIASGRRPAVLVREEDECFVHLVQWVWDSYIGRSILDAADARLGGEFDGREMATVLLIGLWCAHPDRSLRPTIRQAVNVLWFEAPPPMLPAKMPVATYGPPADCPGSTTSCLESATVRGSGGDGFGTGSSGLSRSTEPSHLSC</sequence>
<feature type="binding site" evidence="16">
    <location>
        <position position="864"/>
    </location>
    <ligand>
        <name>ATP</name>
        <dbReference type="ChEBI" id="CHEBI:30616"/>
    </ligand>
</feature>
<evidence type="ECO:0000256" key="2">
    <source>
        <dbReference type="ARBA" id="ARBA00008536"/>
    </source>
</evidence>
<keyword evidence="21" id="KW-1185">Reference proteome</keyword>
<dbReference type="PROSITE" id="PS50011">
    <property type="entry name" value="PROTEIN_KINASE_DOM"/>
    <property type="match status" value="4"/>
</dbReference>
<keyword evidence="15" id="KW-0325">Glycoprotein</keyword>
<proteinExistence type="inferred from homology"/>
<keyword evidence="13 18" id="KW-0472">Membrane</keyword>
<feature type="transmembrane region" description="Helical" evidence="18">
    <location>
        <begin position="751"/>
        <end position="775"/>
    </location>
</feature>
<evidence type="ECO:0000256" key="8">
    <source>
        <dbReference type="ARBA" id="ARBA00022729"/>
    </source>
</evidence>
<keyword evidence="12 18" id="KW-1133">Transmembrane helix</keyword>
<dbReference type="SUPFAM" id="SSF56112">
    <property type="entry name" value="Protein kinase-like (PK-like)"/>
    <property type="match status" value="4"/>
</dbReference>
<keyword evidence="11 16" id="KW-0067">ATP-binding</keyword>
<comment type="similarity">
    <text evidence="2">In the N-terminal section; belongs to the leguminous lectin family.</text>
</comment>
<evidence type="ECO:0000256" key="14">
    <source>
        <dbReference type="ARBA" id="ARBA00023170"/>
    </source>
</evidence>
<dbReference type="Pfam" id="PF07714">
    <property type="entry name" value="PK_Tyr_Ser-Thr"/>
    <property type="match status" value="2"/>
</dbReference>
<dbReference type="GO" id="GO:0002229">
    <property type="term" value="P:defense response to oomycetes"/>
    <property type="evidence" value="ECO:0007669"/>
    <property type="project" value="UniProtKB-ARBA"/>
</dbReference>
<evidence type="ECO:0000256" key="5">
    <source>
        <dbReference type="ARBA" id="ARBA00022527"/>
    </source>
</evidence>
<keyword evidence="6" id="KW-0808">Transferase</keyword>
<keyword evidence="7 18" id="KW-0812">Transmembrane</keyword>
<evidence type="ECO:0000313" key="20">
    <source>
        <dbReference type="EMBL" id="WVZ91190.1"/>
    </source>
</evidence>
<evidence type="ECO:0000256" key="7">
    <source>
        <dbReference type="ARBA" id="ARBA00022692"/>
    </source>
</evidence>
<evidence type="ECO:0000256" key="13">
    <source>
        <dbReference type="ARBA" id="ARBA00023136"/>
    </source>
</evidence>
<dbReference type="InterPro" id="IPR011009">
    <property type="entry name" value="Kinase-like_dom_sf"/>
</dbReference>
<dbReference type="CDD" id="cd14066">
    <property type="entry name" value="STKc_IRAK"/>
    <property type="match status" value="2"/>
</dbReference>
<organism evidence="20 21">
    <name type="scientific">Paspalum notatum var. saurae</name>
    <dbReference type="NCBI Taxonomy" id="547442"/>
    <lineage>
        <taxon>Eukaryota</taxon>
        <taxon>Viridiplantae</taxon>
        <taxon>Streptophyta</taxon>
        <taxon>Embryophyta</taxon>
        <taxon>Tracheophyta</taxon>
        <taxon>Spermatophyta</taxon>
        <taxon>Magnoliopsida</taxon>
        <taxon>Liliopsida</taxon>
        <taxon>Poales</taxon>
        <taxon>Poaceae</taxon>
        <taxon>PACMAD clade</taxon>
        <taxon>Panicoideae</taxon>
        <taxon>Andropogonodae</taxon>
        <taxon>Paspaleae</taxon>
        <taxon>Paspalinae</taxon>
        <taxon>Paspalum</taxon>
    </lineage>
</organism>
<dbReference type="GO" id="GO:0005524">
    <property type="term" value="F:ATP binding"/>
    <property type="evidence" value="ECO:0007669"/>
    <property type="project" value="UniProtKB-UniRule"/>
</dbReference>
<keyword evidence="8" id="KW-0732">Signal</keyword>
<dbReference type="PANTHER" id="PTHR27007">
    <property type="match status" value="1"/>
</dbReference>
<dbReference type="PROSITE" id="PS00108">
    <property type="entry name" value="PROTEIN_KINASE_ST"/>
    <property type="match status" value="4"/>
</dbReference>
<dbReference type="EMBL" id="CP144752">
    <property type="protein sequence ID" value="WVZ91190.1"/>
    <property type="molecule type" value="Genomic_DNA"/>
</dbReference>
<dbReference type="InterPro" id="IPR008271">
    <property type="entry name" value="Ser/Thr_kinase_AS"/>
</dbReference>
<keyword evidence="4" id="KW-1003">Cell membrane</keyword>
<feature type="compositionally biased region" description="Polar residues" evidence="17">
    <location>
        <begin position="1795"/>
        <end position="1804"/>
    </location>
</feature>
<dbReference type="InterPro" id="IPR000719">
    <property type="entry name" value="Prot_kinase_dom"/>
</dbReference>
<evidence type="ECO:0000256" key="6">
    <source>
        <dbReference type="ARBA" id="ARBA00022679"/>
    </source>
</evidence>
<evidence type="ECO:0000313" key="21">
    <source>
        <dbReference type="Proteomes" id="UP001341281"/>
    </source>
</evidence>
<feature type="region of interest" description="Disordered" evidence="17">
    <location>
        <begin position="1122"/>
        <end position="1155"/>
    </location>
</feature>
<evidence type="ECO:0000256" key="3">
    <source>
        <dbReference type="ARBA" id="ARBA00010217"/>
    </source>
</evidence>
<dbReference type="GO" id="GO:0005886">
    <property type="term" value="C:plasma membrane"/>
    <property type="evidence" value="ECO:0007669"/>
    <property type="project" value="UniProtKB-SubCell"/>
</dbReference>
<feature type="non-terminal residue" evidence="20">
    <location>
        <position position="1"/>
    </location>
</feature>
<dbReference type="InterPro" id="IPR017441">
    <property type="entry name" value="Protein_kinase_ATP_BS"/>
</dbReference>
<evidence type="ECO:0000256" key="11">
    <source>
        <dbReference type="ARBA" id="ARBA00022840"/>
    </source>
</evidence>
<dbReference type="InterPro" id="IPR001245">
    <property type="entry name" value="Ser-Thr/Tyr_kinase_cat_dom"/>
</dbReference>
<feature type="domain" description="Protein kinase" evidence="19">
    <location>
        <begin position="1242"/>
        <end position="1525"/>
    </location>
</feature>
<protein>
    <recommendedName>
        <fullName evidence="19">Protein kinase domain-containing protein</fullName>
    </recommendedName>
</protein>
<keyword evidence="9 16" id="KW-0547">Nucleotide-binding</keyword>
<evidence type="ECO:0000259" key="19">
    <source>
        <dbReference type="PROSITE" id="PS50011"/>
    </source>
</evidence>
<keyword evidence="10" id="KW-0418">Kinase</keyword>
<evidence type="ECO:0000256" key="10">
    <source>
        <dbReference type="ARBA" id="ARBA00022777"/>
    </source>
</evidence>
<dbReference type="PROSITE" id="PS00107">
    <property type="entry name" value="PROTEIN_KINASE_ATP"/>
    <property type="match status" value="3"/>
</dbReference>
<evidence type="ECO:0000256" key="4">
    <source>
        <dbReference type="ARBA" id="ARBA00022475"/>
    </source>
</evidence>
<keyword evidence="14" id="KW-0675">Receptor</keyword>
<feature type="domain" description="Protein kinase" evidence="19">
    <location>
        <begin position="423"/>
        <end position="706"/>
    </location>
</feature>
<evidence type="ECO:0000256" key="16">
    <source>
        <dbReference type="PROSITE-ProRule" id="PRU10141"/>
    </source>
</evidence>
<evidence type="ECO:0000256" key="15">
    <source>
        <dbReference type="ARBA" id="ARBA00023180"/>
    </source>
</evidence>
<dbReference type="Proteomes" id="UP001341281">
    <property type="component" value="Chromosome 08"/>
</dbReference>
<dbReference type="FunFam" id="1.10.510.10:FF:000240">
    <property type="entry name" value="Lectin-domain containing receptor kinase A4.3"/>
    <property type="match status" value="4"/>
</dbReference>
<dbReference type="Pfam" id="PF00069">
    <property type="entry name" value="Pkinase"/>
    <property type="match status" value="2"/>
</dbReference>
<evidence type="ECO:0000256" key="9">
    <source>
        <dbReference type="ARBA" id="ARBA00022741"/>
    </source>
</evidence>
<feature type="binding site" evidence="16">
    <location>
        <position position="454"/>
    </location>
    <ligand>
        <name>ATP</name>
        <dbReference type="ChEBI" id="CHEBI:30616"/>
    </ligand>
</feature>
<dbReference type="InterPro" id="IPR050528">
    <property type="entry name" value="L-type_Lectin-RKs"/>
</dbReference>
<keyword evidence="5" id="KW-0723">Serine/threonine-protein kinase</keyword>
<dbReference type="SMART" id="SM00220">
    <property type="entry name" value="S_TKc"/>
    <property type="match status" value="3"/>
</dbReference>
<gene>
    <name evidence="20" type="ORF">U9M48_037394</name>
</gene>
<feature type="domain" description="Protein kinase" evidence="19">
    <location>
        <begin position="835"/>
        <end position="1111"/>
    </location>
</feature>
<feature type="transmembrane region" description="Helical" evidence="18">
    <location>
        <begin position="1159"/>
        <end position="1183"/>
    </location>
</feature>
<dbReference type="Gene3D" id="1.10.510.10">
    <property type="entry name" value="Transferase(Phosphotransferase) domain 1"/>
    <property type="match status" value="4"/>
</dbReference>
<name>A0AAQ3UJ29_PASNO</name>
<reference evidence="20 21" key="1">
    <citation type="submission" date="2024-02" db="EMBL/GenBank/DDBJ databases">
        <title>High-quality chromosome-scale genome assembly of Pensacola bahiagrass (Paspalum notatum Flugge var. saurae).</title>
        <authorList>
            <person name="Vega J.M."/>
            <person name="Podio M."/>
            <person name="Orjuela J."/>
            <person name="Siena L.A."/>
            <person name="Pessino S.C."/>
            <person name="Combes M.C."/>
            <person name="Mariac C."/>
            <person name="Albertini E."/>
            <person name="Pupilli F."/>
            <person name="Ortiz J.P.A."/>
            <person name="Leblanc O."/>
        </authorList>
    </citation>
    <scope>NUCLEOTIDE SEQUENCE [LARGE SCALE GENOMIC DNA]</scope>
    <source>
        <strain evidence="20">R1</strain>
        <tissue evidence="20">Leaf</tissue>
    </source>
</reference>
<dbReference type="Gene3D" id="3.30.200.20">
    <property type="entry name" value="Phosphorylase Kinase, domain 1"/>
    <property type="match status" value="3"/>
</dbReference>
<comment type="subcellular location">
    <subcellularLocation>
        <location evidence="1">Cell membrane</location>
        <topology evidence="1">Single-pass type I membrane protein</topology>
    </subcellularLocation>
</comment>
<evidence type="ECO:0000256" key="17">
    <source>
        <dbReference type="SAM" id="MobiDB-lite"/>
    </source>
</evidence>
<dbReference type="GO" id="GO:0004674">
    <property type="term" value="F:protein serine/threonine kinase activity"/>
    <property type="evidence" value="ECO:0007669"/>
    <property type="project" value="UniProtKB-KW"/>
</dbReference>